<dbReference type="EMBL" id="JAGYWB010000006">
    <property type="protein sequence ID" value="KAI0519095.1"/>
    <property type="molecule type" value="Genomic_DNA"/>
</dbReference>
<organism evidence="1 2">
    <name type="scientific">Dendrobium nobile</name>
    <name type="common">Orchid</name>
    <dbReference type="NCBI Taxonomy" id="94219"/>
    <lineage>
        <taxon>Eukaryota</taxon>
        <taxon>Viridiplantae</taxon>
        <taxon>Streptophyta</taxon>
        <taxon>Embryophyta</taxon>
        <taxon>Tracheophyta</taxon>
        <taxon>Spermatophyta</taxon>
        <taxon>Magnoliopsida</taxon>
        <taxon>Liliopsida</taxon>
        <taxon>Asparagales</taxon>
        <taxon>Orchidaceae</taxon>
        <taxon>Epidendroideae</taxon>
        <taxon>Malaxideae</taxon>
        <taxon>Dendrobiinae</taxon>
        <taxon>Dendrobium</taxon>
    </lineage>
</organism>
<proteinExistence type="predicted"/>
<reference evidence="1" key="1">
    <citation type="journal article" date="2022" name="Front. Genet.">
        <title>Chromosome-Scale Assembly of the Dendrobium nobile Genome Provides Insights Into the Molecular Mechanism of the Biosynthesis of the Medicinal Active Ingredient of Dendrobium.</title>
        <authorList>
            <person name="Xu Q."/>
            <person name="Niu S.-C."/>
            <person name="Li K.-L."/>
            <person name="Zheng P.-J."/>
            <person name="Zhang X.-J."/>
            <person name="Jia Y."/>
            <person name="Liu Y."/>
            <person name="Niu Y.-X."/>
            <person name="Yu L.-H."/>
            <person name="Chen D.-F."/>
            <person name="Zhang G.-Q."/>
        </authorList>
    </citation>
    <scope>NUCLEOTIDE SEQUENCE</scope>
    <source>
        <tissue evidence="1">Leaf</tissue>
    </source>
</reference>
<name>A0A8T3BPE6_DENNO</name>
<dbReference type="Proteomes" id="UP000829196">
    <property type="component" value="Unassembled WGS sequence"/>
</dbReference>
<keyword evidence="2" id="KW-1185">Reference proteome</keyword>
<evidence type="ECO:0000313" key="2">
    <source>
        <dbReference type="Proteomes" id="UP000829196"/>
    </source>
</evidence>
<dbReference type="AlphaFoldDB" id="A0A8T3BPE6"/>
<gene>
    <name evidence="1" type="ORF">KFK09_006535</name>
</gene>
<accession>A0A8T3BPE6</accession>
<protein>
    <submittedName>
        <fullName evidence="1">Uncharacterized protein</fullName>
    </submittedName>
</protein>
<sequence length="302" mass="31405">MPNFCHLCKTLGHKKLDCPKLVSKLSSVDTSVPQAIPCANSGSPVISSVPNIMPVCDNIGGNDVLASVQGVLDCDFNVNAQLVVDVPSVAGGVEVLPAVECLVSSSDALVTPVMAVLDVVGAPSEHFVPPVEVLNGNSPAVVEIASDTLLSPNAIPFIPGCLVDGFGHTDVNVDSPAVVMVPELVATPDNAATFPAGSSPVLDVVVSNVCGQVVNSDVQGILDPSQNLVNVPVILMDSQNLNHQLGGGVEVKPNGDWLDNSSDCDSDSESYSDTGNELQVVRDLPLKVVSRGKFWNRGGRRR</sequence>
<comment type="caution">
    <text evidence="1">The sequence shown here is derived from an EMBL/GenBank/DDBJ whole genome shotgun (WGS) entry which is preliminary data.</text>
</comment>
<evidence type="ECO:0000313" key="1">
    <source>
        <dbReference type="EMBL" id="KAI0519095.1"/>
    </source>
</evidence>